<dbReference type="InterPro" id="IPR053134">
    <property type="entry name" value="RNA-dir_DNA_polymerase"/>
</dbReference>
<dbReference type="AlphaFoldDB" id="A0AAV3QQV3"/>
<organism evidence="1 2">
    <name type="scientific">Lithospermum erythrorhizon</name>
    <name type="common">Purple gromwell</name>
    <name type="synonym">Lithospermum officinale var. erythrorhizon</name>
    <dbReference type="NCBI Taxonomy" id="34254"/>
    <lineage>
        <taxon>Eukaryota</taxon>
        <taxon>Viridiplantae</taxon>
        <taxon>Streptophyta</taxon>
        <taxon>Embryophyta</taxon>
        <taxon>Tracheophyta</taxon>
        <taxon>Spermatophyta</taxon>
        <taxon>Magnoliopsida</taxon>
        <taxon>eudicotyledons</taxon>
        <taxon>Gunneridae</taxon>
        <taxon>Pentapetalae</taxon>
        <taxon>asterids</taxon>
        <taxon>lamiids</taxon>
        <taxon>Boraginales</taxon>
        <taxon>Boraginaceae</taxon>
        <taxon>Boraginoideae</taxon>
        <taxon>Lithospermeae</taxon>
        <taxon>Lithospermum</taxon>
    </lineage>
</organism>
<gene>
    <name evidence="1" type="ORF">LIER_40082</name>
</gene>
<comment type="caution">
    <text evidence="1">The sequence shown here is derived from an EMBL/GenBank/DDBJ whole genome shotgun (WGS) entry which is preliminary data.</text>
</comment>
<dbReference type="InterPro" id="IPR043502">
    <property type="entry name" value="DNA/RNA_pol_sf"/>
</dbReference>
<protein>
    <submittedName>
        <fullName evidence="1">Uncharacterized protein</fullName>
    </submittedName>
</protein>
<dbReference type="Gene3D" id="3.10.10.10">
    <property type="entry name" value="HIV Type 1 Reverse Transcriptase, subunit A, domain 1"/>
    <property type="match status" value="1"/>
</dbReference>
<dbReference type="EMBL" id="BAABME010022478">
    <property type="protein sequence ID" value="GAA0165900.1"/>
    <property type="molecule type" value="Genomic_DNA"/>
</dbReference>
<name>A0AAV3QQV3_LITER</name>
<dbReference type="SUPFAM" id="SSF56672">
    <property type="entry name" value="DNA/RNA polymerases"/>
    <property type="match status" value="1"/>
</dbReference>
<sequence>MPRVDPAVAVHRLYVDSDYKPIKQKKRAFSEEKGKAIREVVDKLLGADAILELLFPTRLANMVLVPKPNGTWWMCTYFTKINKASPKDCYLLALIGWWILVHGAQIVSPLTPAVGAAYHRDVLHLYLAVSEFALSSTLIREIAKFQ</sequence>
<dbReference type="Proteomes" id="UP001454036">
    <property type="component" value="Unassembled WGS sequence"/>
</dbReference>
<accession>A0AAV3QQV3</accession>
<proteinExistence type="predicted"/>
<keyword evidence="2" id="KW-1185">Reference proteome</keyword>
<dbReference type="PANTHER" id="PTHR24559">
    <property type="entry name" value="TRANSPOSON TY3-I GAG-POL POLYPROTEIN"/>
    <property type="match status" value="1"/>
</dbReference>
<evidence type="ECO:0000313" key="1">
    <source>
        <dbReference type="EMBL" id="GAA0165900.1"/>
    </source>
</evidence>
<evidence type="ECO:0000313" key="2">
    <source>
        <dbReference type="Proteomes" id="UP001454036"/>
    </source>
</evidence>
<reference evidence="1 2" key="1">
    <citation type="submission" date="2024-01" db="EMBL/GenBank/DDBJ databases">
        <title>The complete chloroplast genome sequence of Lithospermum erythrorhizon: insights into the phylogenetic relationship among Boraginaceae species and the maternal lineages of purple gromwells.</title>
        <authorList>
            <person name="Okada T."/>
            <person name="Watanabe K."/>
        </authorList>
    </citation>
    <scope>NUCLEOTIDE SEQUENCE [LARGE SCALE GENOMIC DNA]</scope>
</reference>
<dbReference type="PANTHER" id="PTHR24559:SF430">
    <property type="entry name" value="RNA-DIRECTED DNA POLYMERASE"/>
    <property type="match status" value="1"/>
</dbReference>